<dbReference type="PIRSF" id="PIRSF005962">
    <property type="entry name" value="Pept_M20D_amidohydro"/>
    <property type="match status" value="1"/>
</dbReference>
<dbReference type="PANTHER" id="PTHR11014:SF63">
    <property type="entry name" value="METALLOPEPTIDASE, PUTATIVE (AFU_ORTHOLOGUE AFUA_6G09600)-RELATED"/>
    <property type="match status" value="1"/>
</dbReference>
<dbReference type="PROSITE" id="PS51257">
    <property type="entry name" value="PROKAR_LIPOPROTEIN"/>
    <property type="match status" value="1"/>
</dbReference>
<dbReference type="EC" id="3.-.-.-" evidence="5"/>
<evidence type="ECO:0000313" key="6">
    <source>
        <dbReference type="Proteomes" id="UP000318288"/>
    </source>
</evidence>
<proteinExistence type="predicted"/>
<protein>
    <submittedName>
        <fullName evidence="5">Putative hydrolase YxeP</fullName>
        <ecNumber evidence="5">3.-.-.-</ecNumber>
    </submittedName>
</protein>
<keyword evidence="6" id="KW-1185">Reference proteome</keyword>
<evidence type="ECO:0000256" key="2">
    <source>
        <dbReference type="PIRSR" id="PIRSR005962-1"/>
    </source>
</evidence>
<dbReference type="RefSeq" id="WP_146453903.1">
    <property type="nucleotide sequence ID" value="NZ_SJPW01000001.1"/>
</dbReference>
<dbReference type="FunFam" id="3.30.70.360:FF:000001">
    <property type="entry name" value="N-acetyldiaminopimelate deacetylase"/>
    <property type="match status" value="1"/>
</dbReference>
<dbReference type="PANTHER" id="PTHR11014">
    <property type="entry name" value="PEPTIDASE M20 FAMILY MEMBER"/>
    <property type="match status" value="1"/>
</dbReference>
<comment type="caution">
    <text evidence="5">The sequence shown here is derived from an EMBL/GenBank/DDBJ whole genome shotgun (WGS) entry which is preliminary data.</text>
</comment>
<dbReference type="GO" id="GO:0046872">
    <property type="term" value="F:metal ion binding"/>
    <property type="evidence" value="ECO:0007669"/>
    <property type="project" value="UniProtKB-KW"/>
</dbReference>
<dbReference type="SUPFAM" id="SSF53187">
    <property type="entry name" value="Zn-dependent exopeptidases"/>
    <property type="match status" value="1"/>
</dbReference>
<dbReference type="NCBIfam" id="TIGR01891">
    <property type="entry name" value="amidohydrolases"/>
    <property type="match status" value="1"/>
</dbReference>
<dbReference type="EMBL" id="SJPW01000001">
    <property type="protein sequence ID" value="TWU60247.1"/>
    <property type="molecule type" value="Genomic_DNA"/>
</dbReference>
<organism evidence="5 6">
    <name type="scientific">Rubripirellula tenax</name>
    <dbReference type="NCBI Taxonomy" id="2528015"/>
    <lineage>
        <taxon>Bacteria</taxon>
        <taxon>Pseudomonadati</taxon>
        <taxon>Planctomycetota</taxon>
        <taxon>Planctomycetia</taxon>
        <taxon>Pirellulales</taxon>
        <taxon>Pirellulaceae</taxon>
        <taxon>Rubripirellula</taxon>
    </lineage>
</organism>
<name>A0A5C6FJH4_9BACT</name>
<evidence type="ECO:0000313" key="5">
    <source>
        <dbReference type="EMBL" id="TWU60247.1"/>
    </source>
</evidence>
<feature type="binding site" evidence="2">
    <location>
        <position position="149"/>
    </location>
    <ligand>
        <name>Mn(2+)</name>
        <dbReference type="ChEBI" id="CHEBI:29035"/>
        <label>2</label>
    </ligand>
</feature>
<feature type="binding site" evidence="2">
    <location>
        <position position="151"/>
    </location>
    <ligand>
        <name>Mn(2+)</name>
        <dbReference type="ChEBI" id="CHEBI:29035"/>
        <label>2</label>
    </ligand>
</feature>
<feature type="domain" description="Peptidase M20 dimerisation" evidence="4">
    <location>
        <begin position="232"/>
        <end position="331"/>
    </location>
</feature>
<dbReference type="OrthoDB" id="9776731at2"/>
<dbReference type="SUPFAM" id="SSF55031">
    <property type="entry name" value="Bacterial exopeptidase dimerisation domain"/>
    <property type="match status" value="1"/>
</dbReference>
<feature type="signal peptide" evidence="3">
    <location>
        <begin position="1"/>
        <end position="19"/>
    </location>
</feature>
<feature type="binding site" evidence="2">
    <location>
        <position position="185"/>
    </location>
    <ligand>
        <name>Mn(2+)</name>
        <dbReference type="ChEBI" id="CHEBI:29035"/>
        <label>2</label>
    </ligand>
</feature>
<feature type="chain" id="PRO_5022667110" evidence="3">
    <location>
        <begin position="20"/>
        <end position="450"/>
    </location>
</feature>
<dbReference type="AlphaFoldDB" id="A0A5C6FJH4"/>
<keyword evidence="1 5" id="KW-0378">Hydrolase</keyword>
<dbReference type="GO" id="GO:0050118">
    <property type="term" value="F:N-acetyldiaminopimelate deacetylase activity"/>
    <property type="evidence" value="ECO:0007669"/>
    <property type="project" value="UniProtKB-ARBA"/>
</dbReference>
<dbReference type="InterPro" id="IPR036264">
    <property type="entry name" value="Bact_exopeptidase_dim_dom"/>
</dbReference>
<dbReference type="Pfam" id="PF01546">
    <property type="entry name" value="Peptidase_M20"/>
    <property type="match status" value="1"/>
</dbReference>
<dbReference type="InterPro" id="IPR011650">
    <property type="entry name" value="Peptidase_M20_dimer"/>
</dbReference>
<comment type="cofactor">
    <cofactor evidence="2">
        <name>Mn(2+)</name>
        <dbReference type="ChEBI" id="CHEBI:29035"/>
    </cofactor>
    <text evidence="2">The Mn(2+) ion enhances activity.</text>
</comment>
<evidence type="ECO:0000259" key="4">
    <source>
        <dbReference type="Pfam" id="PF07687"/>
    </source>
</evidence>
<sequence precursor="true">MRIFFAITTMALVSFSCLADSPKIDAVKVAPNEIATWIDSQMPSLVQTYQHLHTHPELSWQEDETAALIAKTWRDEGLEVTNGVGAGGAIDGSGGGGVVGILKNGDGPTLMLRCDMDALPITEQTQVPYASTKTVSLPGGISTGVMHACGHDIHMTNVIAVTRYMATHRDDWSGTLMVIAQPAEEKGEGARAMIDDGLFTRFAKPDFAVALHVSGDTPTGQVGVLAGFTQANVDSVDIDVKGRGGHGAAPDTTIDPIVQAADLVMSLQTIASREIKPSRPVVITVGAIAGGTKHNIISDSCHLQLTVRTYGDVIRQQVLAAITRKANAVAQSYGAPPPELMFSKGTPSLENDVELADRLLRVFEELVGSENIAFSEPSMGGEDFSRYGREGVPILMYKLGSVSQARLDRFVELEVPPPSLHSSSYYPDVEPTLRTGVLTMTSAALDLLGK</sequence>
<evidence type="ECO:0000256" key="1">
    <source>
        <dbReference type="ARBA" id="ARBA00022801"/>
    </source>
</evidence>
<dbReference type="Pfam" id="PF07687">
    <property type="entry name" value="M20_dimer"/>
    <property type="match status" value="1"/>
</dbReference>
<dbReference type="InterPro" id="IPR002933">
    <property type="entry name" value="Peptidase_M20"/>
</dbReference>
<dbReference type="Proteomes" id="UP000318288">
    <property type="component" value="Unassembled WGS sequence"/>
</dbReference>
<feature type="binding site" evidence="2">
    <location>
        <position position="421"/>
    </location>
    <ligand>
        <name>Mn(2+)</name>
        <dbReference type="ChEBI" id="CHEBI:29035"/>
        <label>2</label>
    </ligand>
</feature>
<evidence type="ECO:0000256" key="3">
    <source>
        <dbReference type="SAM" id="SignalP"/>
    </source>
</evidence>
<dbReference type="InterPro" id="IPR017439">
    <property type="entry name" value="Amidohydrolase"/>
</dbReference>
<dbReference type="Gene3D" id="3.30.70.360">
    <property type="match status" value="1"/>
</dbReference>
<accession>A0A5C6FJH4</accession>
<dbReference type="Gene3D" id="3.40.630.10">
    <property type="entry name" value="Zn peptidases"/>
    <property type="match status" value="1"/>
</dbReference>
<gene>
    <name evidence="5" type="primary">yxeP</name>
    <name evidence="5" type="ORF">Poly51_05220</name>
</gene>
<keyword evidence="2" id="KW-0464">Manganese</keyword>
<keyword evidence="2" id="KW-0479">Metal-binding</keyword>
<keyword evidence="3" id="KW-0732">Signal</keyword>
<reference evidence="5 6" key="1">
    <citation type="submission" date="2019-02" db="EMBL/GenBank/DDBJ databases">
        <title>Deep-cultivation of Planctomycetes and their phenomic and genomic characterization uncovers novel biology.</title>
        <authorList>
            <person name="Wiegand S."/>
            <person name="Jogler M."/>
            <person name="Boedeker C."/>
            <person name="Pinto D."/>
            <person name="Vollmers J."/>
            <person name="Rivas-Marin E."/>
            <person name="Kohn T."/>
            <person name="Peeters S.H."/>
            <person name="Heuer A."/>
            <person name="Rast P."/>
            <person name="Oberbeckmann S."/>
            <person name="Bunk B."/>
            <person name="Jeske O."/>
            <person name="Meyerdierks A."/>
            <person name="Storesund J.E."/>
            <person name="Kallscheuer N."/>
            <person name="Luecker S."/>
            <person name="Lage O.M."/>
            <person name="Pohl T."/>
            <person name="Merkel B.J."/>
            <person name="Hornburger P."/>
            <person name="Mueller R.-W."/>
            <person name="Bruemmer F."/>
            <person name="Labrenz M."/>
            <person name="Spormann A.M."/>
            <person name="Op Den Camp H."/>
            <person name="Overmann J."/>
            <person name="Amann R."/>
            <person name="Jetten M.S.M."/>
            <person name="Mascher T."/>
            <person name="Medema M.H."/>
            <person name="Devos D.P."/>
            <person name="Kaster A.-K."/>
            <person name="Ovreas L."/>
            <person name="Rohde M."/>
            <person name="Galperin M.Y."/>
            <person name="Jogler C."/>
        </authorList>
    </citation>
    <scope>NUCLEOTIDE SEQUENCE [LARGE SCALE GENOMIC DNA]</scope>
    <source>
        <strain evidence="5 6">Poly51</strain>
    </source>
</reference>
<dbReference type="GO" id="GO:0019877">
    <property type="term" value="P:diaminopimelate biosynthetic process"/>
    <property type="evidence" value="ECO:0007669"/>
    <property type="project" value="UniProtKB-ARBA"/>
</dbReference>
<feature type="binding site" evidence="2">
    <location>
        <position position="212"/>
    </location>
    <ligand>
        <name>Mn(2+)</name>
        <dbReference type="ChEBI" id="CHEBI:29035"/>
        <label>2</label>
    </ligand>
</feature>